<dbReference type="EMBL" id="ATLV01013348">
    <property type="status" value="NOT_ANNOTATED_CDS"/>
    <property type="molecule type" value="Genomic_DNA"/>
</dbReference>
<protein>
    <submittedName>
        <fullName evidence="2 3">Uncharacterized protein</fullName>
    </submittedName>
</protein>
<evidence type="ECO:0000313" key="4">
    <source>
        <dbReference type="Proteomes" id="UP000030765"/>
    </source>
</evidence>
<dbReference type="Proteomes" id="UP000030765">
    <property type="component" value="Unassembled WGS sequence"/>
</dbReference>
<proteinExistence type="predicted"/>
<organism evidence="2">
    <name type="scientific">Anopheles sinensis</name>
    <name type="common">Mosquito</name>
    <dbReference type="NCBI Taxonomy" id="74873"/>
    <lineage>
        <taxon>Eukaryota</taxon>
        <taxon>Metazoa</taxon>
        <taxon>Ecdysozoa</taxon>
        <taxon>Arthropoda</taxon>
        <taxon>Hexapoda</taxon>
        <taxon>Insecta</taxon>
        <taxon>Pterygota</taxon>
        <taxon>Neoptera</taxon>
        <taxon>Endopterygota</taxon>
        <taxon>Diptera</taxon>
        <taxon>Nematocera</taxon>
        <taxon>Culicoidea</taxon>
        <taxon>Culicidae</taxon>
        <taxon>Anophelinae</taxon>
        <taxon>Anopheles</taxon>
    </lineage>
</organism>
<reference evidence="3" key="2">
    <citation type="submission" date="2020-05" db="UniProtKB">
        <authorList>
            <consortium name="EnsemblMetazoa"/>
        </authorList>
    </citation>
    <scope>IDENTIFICATION</scope>
</reference>
<evidence type="ECO:0000313" key="3">
    <source>
        <dbReference type="EnsemblMetazoa" id="ASIC005037-PA"/>
    </source>
</evidence>
<evidence type="ECO:0000313" key="2">
    <source>
        <dbReference type="EMBL" id="KFB37726.1"/>
    </source>
</evidence>
<gene>
    <name evidence="2" type="ORF">ZHAS_00005037</name>
</gene>
<dbReference type="EMBL" id="KE524854">
    <property type="protein sequence ID" value="KFB37726.1"/>
    <property type="molecule type" value="Genomic_DNA"/>
</dbReference>
<sequence length="218" mass="24459">MRHVKKDYEACATLYQSTMAKLGQAAATTTTTSTTFHPVGPTMATHPAAALRSGQYNAGHDVSQQRHHHHHQHDHAGYNGHPNSTKSVEDAEEERLKTVCCAFQKYMQCSEFTVRHACGDETALFTRKFLDKMSNTLMRRLVDQFRSMEFLINHLRTSSNGSTFRANVIVYGIAIPNTKVDNRERSSYNEPAYITTILSLTMMTISDQKLNNGTAMNG</sequence>
<evidence type="ECO:0000256" key="1">
    <source>
        <dbReference type="SAM" id="MobiDB-lite"/>
    </source>
</evidence>
<accession>A0A084VID2</accession>
<name>A0A084VID2_ANOSI</name>
<dbReference type="VEuPathDB" id="VectorBase:ASIC005037"/>
<dbReference type="EnsemblMetazoa" id="ASIC005037-RA">
    <property type="protein sequence ID" value="ASIC005037-PA"/>
    <property type="gene ID" value="ASIC005037"/>
</dbReference>
<reference evidence="2 4" key="1">
    <citation type="journal article" date="2014" name="BMC Genomics">
        <title>Genome sequence of Anopheles sinensis provides insight into genetics basis of mosquito competence for malaria parasites.</title>
        <authorList>
            <person name="Zhou D."/>
            <person name="Zhang D."/>
            <person name="Ding G."/>
            <person name="Shi L."/>
            <person name="Hou Q."/>
            <person name="Ye Y."/>
            <person name="Xu Y."/>
            <person name="Zhou H."/>
            <person name="Xiong C."/>
            <person name="Li S."/>
            <person name="Yu J."/>
            <person name="Hong S."/>
            <person name="Yu X."/>
            <person name="Zou P."/>
            <person name="Chen C."/>
            <person name="Chang X."/>
            <person name="Wang W."/>
            <person name="Lv Y."/>
            <person name="Sun Y."/>
            <person name="Ma L."/>
            <person name="Shen B."/>
            <person name="Zhu C."/>
        </authorList>
    </citation>
    <scope>NUCLEOTIDE SEQUENCE [LARGE SCALE GENOMIC DNA]</scope>
</reference>
<keyword evidence="4" id="KW-1185">Reference proteome</keyword>
<dbReference type="PANTHER" id="PTHR33964">
    <property type="entry name" value="RE45066P-RELATED"/>
    <property type="match status" value="1"/>
</dbReference>
<feature type="region of interest" description="Disordered" evidence="1">
    <location>
        <begin position="59"/>
        <end position="90"/>
    </location>
</feature>
<dbReference type="OrthoDB" id="10051804at2759"/>
<dbReference type="PANTHER" id="PTHR33964:SF1">
    <property type="entry name" value="RE45066P"/>
    <property type="match status" value="1"/>
</dbReference>
<dbReference type="VEuPathDB" id="VectorBase:ASIS012284"/>
<dbReference type="AlphaFoldDB" id="A0A084VID2"/>